<dbReference type="EMBL" id="CP053697">
    <property type="protein sequence ID" value="QKE62607.1"/>
    <property type="molecule type" value="Genomic_DNA"/>
</dbReference>
<gene>
    <name evidence="1" type="ORF">HNE05_04275</name>
</gene>
<dbReference type="Pfam" id="PF11769">
    <property type="entry name" value="DUF3313"/>
    <property type="match status" value="1"/>
</dbReference>
<dbReference type="AlphaFoldDB" id="A0A6M8FCK7"/>
<evidence type="ECO:0000313" key="2">
    <source>
        <dbReference type="Proteomes" id="UP000501379"/>
    </source>
</evidence>
<sequence length="224" mass="23821">MNMSGKLLSGIALSSVLLVGCVSKVTDETQYSGFLPSYEGLQKTTSASGQPVMRWVAEGFNPDAYNTVAFDQLELYPAPKPNERVNLQTLQELQSLTSLSVKNVLGQKYKLVSNATAAAPGSRTLILHAAITGVSASNQGMRWYEVLPVTAVAGAVSVAGGYRDQNTELYVEADLVDATTGLPVAKVVRKVFGAALDNNSQAITANDFKVAIKDLSADMQAFIK</sequence>
<evidence type="ECO:0000313" key="1">
    <source>
        <dbReference type="EMBL" id="QKE62607.1"/>
    </source>
</evidence>
<dbReference type="PROSITE" id="PS51257">
    <property type="entry name" value="PROKAR_LIPOPROTEIN"/>
    <property type="match status" value="1"/>
</dbReference>
<protein>
    <submittedName>
        <fullName evidence="1">DUF3313 domain-containing protein</fullName>
    </submittedName>
</protein>
<dbReference type="InterPro" id="IPR021747">
    <property type="entry name" value="DUF3313"/>
</dbReference>
<accession>A0A6M8FCK7</accession>
<dbReference type="KEGG" id="pcam:HNE05_04275"/>
<dbReference type="Proteomes" id="UP000501379">
    <property type="component" value="Chromosome"/>
</dbReference>
<dbReference type="RefSeq" id="WP_173204632.1">
    <property type="nucleotide sequence ID" value="NZ_CP053697.2"/>
</dbReference>
<name>A0A6M8FCK7_9GAMM</name>
<reference evidence="1" key="1">
    <citation type="submission" date="2020-07" db="EMBL/GenBank/DDBJ databases">
        <title>Nitrate ammonifying Pseudomonas campi sp. nov. isolated from German agricultural grassland.</title>
        <authorList>
            <person name="Timsy T."/>
            <person name="Ulrich A."/>
            <person name="Spanner T."/>
            <person name="Foesel B."/>
            <person name="Kolb S."/>
            <person name="Horn M.A."/>
            <person name="Behrendt U."/>
        </authorList>
    </citation>
    <scope>NUCLEOTIDE SEQUENCE</scope>
    <source>
        <strain evidence="1">S1-A32-2</strain>
    </source>
</reference>
<organism evidence="1 2">
    <name type="scientific">Aquipseudomonas campi</name>
    <dbReference type="NCBI Taxonomy" id="2731681"/>
    <lineage>
        <taxon>Bacteria</taxon>
        <taxon>Pseudomonadati</taxon>
        <taxon>Pseudomonadota</taxon>
        <taxon>Gammaproteobacteria</taxon>
        <taxon>Pseudomonadales</taxon>
        <taxon>Pseudomonadaceae</taxon>
        <taxon>Aquipseudomonas</taxon>
    </lineage>
</organism>
<proteinExistence type="predicted"/>
<keyword evidence="2" id="KW-1185">Reference proteome</keyword>